<accession>V6M078</accession>
<organism evidence="3">
    <name type="scientific">Spironucleus salmonicida</name>
    <dbReference type="NCBI Taxonomy" id="348837"/>
    <lineage>
        <taxon>Eukaryota</taxon>
        <taxon>Metamonada</taxon>
        <taxon>Diplomonadida</taxon>
        <taxon>Hexamitidae</taxon>
        <taxon>Hexamitinae</taxon>
        <taxon>Spironucleus</taxon>
    </lineage>
</organism>
<dbReference type="EMBL" id="AUWU02000007">
    <property type="protein sequence ID" value="KAH0571389.1"/>
    <property type="molecule type" value="Genomic_DNA"/>
</dbReference>
<feature type="transmembrane region" description="Helical" evidence="1">
    <location>
        <begin position="193"/>
        <end position="212"/>
    </location>
</feature>
<dbReference type="VEuPathDB" id="GiardiaDB:SS50377_27690"/>
<evidence type="ECO:0000313" key="5">
    <source>
        <dbReference type="Proteomes" id="UP000018208"/>
    </source>
</evidence>
<feature type="transmembrane region" description="Helical" evidence="1">
    <location>
        <begin position="224"/>
        <end position="241"/>
    </location>
</feature>
<dbReference type="SUPFAM" id="SSF53474">
    <property type="entry name" value="alpha/beta-Hydrolases"/>
    <property type="match status" value="1"/>
</dbReference>
<dbReference type="OrthoDB" id="438440at2759"/>
<dbReference type="InterPro" id="IPR029058">
    <property type="entry name" value="AB_hydrolase_fold"/>
</dbReference>
<keyword evidence="1" id="KW-0472">Membrane</keyword>
<dbReference type="AlphaFoldDB" id="V6M078"/>
<sequence length="409" mass="47919">METVNNLLENETSFNKSAQKLVFNTFYIEFKRQLYLAGQTTFSFVMMLLIFMFQHLECYKYGEHYQFYQKLEDNDQIKEIVRSIRVSVDFNELQQQQMSKQQSVTPQTYLKLLIRDKFIEKTNFVSLSEKQVAYWKYQEFKDTIILDYDQMSTFRTPSFFVSEANKTYTVVIRASTNFNDAYTTLDFTPEYHYGYYFHSGFFAAASYVMQILKKTLDQNKDIKIIGYSIGASISVILTYLLRLQKYNATTINCGQCIVGDYNFSMLAKSFSTTILNGFDYLPQFSFHAQAVTLMRMRLSMLKLKNKSSDVKQSVDDFDNDTIIQSDEKNFQLCEQYFIAQIGYLPEIRILSQRLTRKTDLFIAGNVFQFMKGNLVQVSVHDIQEFYFTIQGVLDHVGYHALIADLAKFI</sequence>
<evidence type="ECO:0000256" key="1">
    <source>
        <dbReference type="SAM" id="Phobius"/>
    </source>
</evidence>
<dbReference type="PANTHER" id="PTHR46023">
    <property type="entry name" value="LIPASE CLASS 3 PROTEIN-LIKE"/>
    <property type="match status" value="1"/>
</dbReference>
<dbReference type="Pfam" id="PF01764">
    <property type="entry name" value="Lipase_3"/>
    <property type="match status" value="1"/>
</dbReference>
<dbReference type="InterPro" id="IPR002921">
    <property type="entry name" value="Fungal_lipase-type"/>
</dbReference>
<reference evidence="4" key="2">
    <citation type="submission" date="2020-12" db="EMBL/GenBank/DDBJ databases">
        <title>New Spironucleus salmonicida genome in near-complete chromosomes.</title>
        <authorList>
            <person name="Xu F."/>
            <person name="Kurt Z."/>
            <person name="Jimenez-Gonzalez A."/>
            <person name="Astvaldsson A."/>
            <person name="Andersson J.O."/>
            <person name="Svard S.G."/>
        </authorList>
    </citation>
    <scope>NUCLEOTIDE SEQUENCE</scope>
    <source>
        <strain evidence="4">ATCC 50377</strain>
    </source>
</reference>
<keyword evidence="5" id="KW-1185">Reference proteome</keyword>
<feature type="domain" description="Fungal lipase-type" evidence="2">
    <location>
        <begin position="170"/>
        <end position="286"/>
    </location>
</feature>
<dbReference type="EMBL" id="KI546073">
    <property type="protein sequence ID" value="EST46534.1"/>
    <property type="molecule type" value="Genomic_DNA"/>
</dbReference>
<reference evidence="3 4" key="1">
    <citation type="journal article" date="2014" name="PLoS Genet.">
        <title>The Genome of Spironucleus salmonicida Highlights a Fish Pathogen Adapted to Fluctuating Environments.</title>
        <authorList>
            <person name="Xu F."/>
            <person name="Jerlstrom-Hultqvist J."/>
            <person name="Einarsson E."/>
            <person name="Astvaldsson A."/>
            <person name="Svard S.G."/>
            <person name="Andersson J.O."/>
        </authorList>
    </citation>
    <scope>NUCLEOTIDE SEQUENCE</scope>
    <source>
        <strain evidence="4">ATCC 50377</strain>
    </source>
</reference>
<evidence type="ECO:0000313" key="4">
    <source>
        <dbReference type="EMBL" id="KAH0571389.1"/>
    </source>
</evidence>
<name>V6M078_9EUKA</name>
<evidence type="ECO:0000259" key="2">
    <source>
        <dbReference type="Pfam" id="PF01764"/>
    </source>
</evidence>
<protein>
    <submittedName>
        <fullName evidence="3">Lipase class 3 family protein</fullName>
    </submittedName>
</protein>
<dbReference type="PANTHER" id="PTHR46023:SF6">
    <property type="entry name" value="LIPASE CLASS 3 FAMILY PROTEIN"/>
    <property type="match status" value="1"/>
</dbReference>
<dbReference type="GO" id="GO:0006629">
    <property type="term" value="P:lipid metabolic process"/>
    <property type="evidence" value="ECO:0007669"/>
    <property type="project" value="InterPro"/>
</dbReference>
<evidence type="ECO:0000313" key="3">
    <source>
        <dbReference type="EMBL" id="EST46534.1"/>
    </source>
</evidence>
<dbReference type="Proteomes" id="UP000018208">
    <property type="component" value="Unassembled WGS sequence"/>
</dbReference>
<feature type="transmembrane region" description="Helical" evidence="1">
    <location>
        <begin position="34"/>
        <end position="53"/>
    </location>
</feature>
<keyword evidence="1" id="KW-1133">Transmembrane helix</keyword>
<keyword evidence="1" id="KW-0812">Transmembrane</keyword>
<gene>
    <name evidence="3" type="ORF">SS50377_13339</name>
    <name evidence="4" type="ORF">SS50377_27690</name>
</gene>
<dbReference type="Gene3D" id="3.40.50.1820">
    <property type="entry name" value="alpha/beta hydrolase"/>
    <property type="match status" value="1"/>
</dbReference>
<proteinExistence type="predicted"/>